<dbReference type="InterPro" id="IPR029071">
    <property type="entry name" value="Ubiquitin-like_domsf"/>
</dbReference>
<dbReference type="InterPro" id="IPR009060">
    <property type="entry name" value="UBA-like_sf"/>
</dbReference>
<dbReference type="SUPFAM" id="SSF46934">
    <property type="entry name" value="UBA-like"/>
    <property type="match status" value="1"/>
</dbReference>
<evidence type="ECO:0000259" key="3">
    <source>
        <dbReference type="PROSITE" id="PS50053"/>
    </source>
</evidence>
<dbReference type="GO" id="GO:0005829">
    <property type="term" value="C:cytosol"/>
    <property type="evidence" value="ECO:0007669"/>
    <property type="project" value="TreeGrafter"/>
</dbReference>
<dbReference type="Gene3D" id="3.10.20.90">
    <property type="entry name" value="Phosphatidylinositol 3-kinase Catalytic Subunit, Chain A, domain 1"/>
    <property type="match status" value="1"/>
</dbReference>
<reference evidence="4" key="1">
    <citation type="journal article" date="2023" name="Nat. Microbiol.">
        <title>Babesia duncani multi-omics identifies virulence factors and drug targets.</title>
        <authorList>
            <person name="Singh P."/>
            <person name="Lonardi S."/>
            <person name="Liang Q."/>
            <person name="Vydyam P."/>
            <person name="Khabirova E."/>
            <person name="Fang T."/>
            <person name="Gihaz S."/>
            <person name="Thekkiniath J."/>
            <person name="Munshi M."/>
            <person name="Abel S."/>
            <person name="Ciampossin L."/>
            <person name="Batugedara G."/>
            <person name="Gupta M."/>
            <person name="Lu X.M."/>
            <person name="Lenz T."/>
            <person name="Chakravarty S."/>
            <person name="Cornillot E."/>
            <person name="Hu Y."/>
            <person name="Ma W."/>
            <person name="Gonzalez L.M."/>
            <person name="Sanchez S."/>
            <person name="Estrada K."/>
            <person name="Sanchez-Flores A."/>
            <person name="Montero E."/>
            <person name="Harb O.S."/>
            <person name="Le Roch K.G."/>
            <person name="Mamoun C.B."/>
        </authorList>
    </citation>
    <scope>NUCLEOTIDE SEQUENCE</scope>
    <source>
        <strain evidence="4">WA1</strain>
    </source>
</reference>
<dbReference type="AlphaFoldDB" id="A0AAD9PNA4"/>
<accession>A0AAD9PNA4</accession>
<dbReference type="Pfam" id="PF23195">
    <property type="entry name" value="UBQLN1"/>
    <property type="match status" value="1"/>
</dbReference>
<evidence type="ECO:0000259" key="2">
    <source>
        <dbReference type="PROSITE" id="PS50030"/>
    </source>
</evidence>
<dbReference type="Pfam" id="PF00627">
    <property type="entry name" value="UBA"/>
    <property type="match status" value="1"/>
</dbReference>
<dbReference type="KEGG" id="bdw:94335007"/>
<sequence length="348" mass="37793">GSETFELDVEPSMTVLELKEKCKERAGVEADKQRLIFRGRIVKDPETLESLKIEAGNTIHLVRSLPKTTATSAQNTSNPPSATPGKSATFSENTTPVPGSAPNMPGMGGMPFMPGMGGMPGMEGMGAMPGMGGNSFADGFGFQGTGMPDINPQAAAALLNSPMMEQVMQQIRDNPQLLRTMVESNPFLQSMMSQNQMFNNMINNPEMVRTMMQPGMLQAGLQMHQAMQQQQQRGGTMPGGFPMGMMGQMSPSTPMAPTTTATRPPREMYASQLQTLQEMGFLDTDENIAALTACGGDISAAISRLLQDLYSLSWGVSTEMNVLVVFRSVEMRHVMRLPYTLMQVMRKT</sequence>
<evidence type="ECO:0000256" key="1">
    <source>
        <dbReference type="SAM" id="MobiDB-lite"/>
    </source>
</evidence>
<comment type="caution">
    <text evidence="4">The sequence shown here is derived from an EMBL/GenBank/DDBJ whole genome shotgun (WGS) entry which is preliminary data.</text>
</comment>
<dbReference type="SMART" id="SM00213">
    <property type="entry name" value="UBQ"/>
    <property type="match status" value="1"/>
</dbReference>
<proteinExistence type="predicted"/>
<dbReference type="Pfam" id="PF00240">
    <property type="entry name" value="ubiquitin"/>
    <property type="match status" value="1"/>
</dbReference>
<dbReference type="PROSITE" id="PS50053">
    <property type="entry name" value="UBIQUITIN_2"/>
    <property type="match status" value="1"/>
</dbReference>
<gene>
    <name evidence="4" type="ORF">BdWA1_000709</name>
</gene>
<dbReference type="InterPro" id="IPR015940">
    <property type="entry name" value="UBA"/>
</dbReference>
<dbReference type="InterPro" id="IPR000626">
    <property type="entry name" value="Ubiquitin-like_dom"/>
</dbReference>
<dbReference type="RefSeq" id="XP_067804548.1">
    <property type="nucleotide sequence ID" value="XM_067945757.1"/>
</dbReference>
<dbReference type="PANTHER" id="PTHR10677">
    <property type="entry name" value="UBIQUILIN"/>
    <property type="match status" value="1"/>
</dbReference>
<keyword evidence="5" id="KW-1185">Reference proteome</keyword>
<name>A0AAD9PNA4_9APIC</name>
<feature type="domain" description="Ubiquitin-like" evidence="3">
    <location>
        <begin position="1"/>
        <end position="68"/>
    </location>
</feature>
<dbReference type="GO" id="GO:0031593">
    <property type="term" value="F:polyubiquitin modification-dependent protein binding"/>
    <property type="evidence" value="ECO:0007669"/>
    <property type="project" value="TreeGrafter"/>
</dbReference>
<feature type="region of interest" description="Disordered" evidence="1">
    <location>
        <begin position="68"/>
        <end position="105"/>
    </location>
</feature>
<dbReference type="InterPro" id="IPR019956">
    <property type="entry name" value="Ubiquitin_dom"/>
</dbReference>
<feature type="domain" description="UBA" evidence="2">
    <location>
        <begin position="267"/>
        <end position="308"/>
    </location>
</feature>
<dbReference type="InterPro" id="IPR015496">
    <property type="entry name" value="Ubiquilin"/>
</dbReference>
<protein>
    <submittedName>
        <fullName evidence="4">Bifunctional Ubiquitin-like domain/Ubiquitin-like domain superfamily/Ubiquitin-associated domain/UBA-like superfamily/Ubiquitin domain</fullName>
    </submittedName>
</protein>
<dbReference type="Proteomes" id="UP001214638">
    <property type="component" value="Unassembled WGS sequence"/>
</dbReference>
<dbReference type="PANTHER" id="PTHR10677:SF3">
    <property type="entry name" value="FI07626P-RELATED"/>
    <property type="match status" value="1"/>
</dbReference>
<dbReference type="PRINTS" id="PR00348">
    <property type="entry name" value="UBIQUITIN"/>
</dbReference>
<feature type="non-terminal residue" evidence="4">
    <location>
        <position position="348"/>
    </location>
</feature>
<dbReference type="GO" id="GO:0006511">
    <property type="term" value="P:ubiquitin-dependent protein catabolic process"/>
    <property type="evidence" value="ECO:0007669"/>
    <property type="project" value="TreeGrafter"/>
</dbReference>
<evidence type="ECO:0000313" key="5">
    <source>
        <dbReference type="Proteomes" id="UP001214638"/>
    </source>
</evidence>
<dbReference type="SUPFAM" id="SSF54236">
    <property type="entry name" value="Ubiquitin-like"/>
    <property type="match status" value="1"/>
</dbReference>
<dbReference type="CDD" id="cd14399">
    <property type="entry name" value="UBA_PLICs"/>
    <property type="match status" value="1"/>
</dbReference>
<organism evidence="4 5">
    <name type="scientific">Babesia duncani</name>
    <dbReference type="NCBI Taxonomy" id="323732"/>
    <lineage>
        <taxon>Eukaryota</taxon>
        <taxon>Sar</taxon>
        <taxon>Alveolata</taxon>
        <taxon>Apicomplexa</taxon>
        <taxon>Aconoidasida</taxon>
        <taxon>Piroplasmida</taxon>
        <taxon>Babesiidae</taxon>
        <taxon>Babesia</taxon>
    </lineage>
</organism>
<dbReference type="SMART" id="SM00165">
    <property type="entry name" value="UBA"/>
    <property type="match status" value="1"/>
</dbReference>
<dbReference type="PROSITE" id="PS50030">
    <property type="entry name" value="UBA"/>
    <property type="match status" value="1"/>
</dbReference>
<feature type="compositionally biased region" description="Polar residues" evidence="1">
    <location>
        <begin position="68"/>
        <end position="97"/>
    </location>
</feature>
<evidence type="ECO:0000313" key="4">
    <source>
        <dbReference type="EMBL" id="KAK2197706.1"/>
    </source>
</evidence>
<dbReference type="Gene3D" id="1.10.8.10">
    <property type="entry name" value="DNA helicase RuvA subunit, C-terminal domain"/>
    <property type="match status" value="1"/>
</dbReference>
<dbReference type="EMBL" id="JALLKP010000001">
    <property type="protein sequence ID" value="KAK2197706.1"/>
    <property type="molecule type" value="Genomic_DNA"/>
</dbReference>
<dbReference type="GeneID" id="94335007"/>